<keyword evidence="2" id="KW-1185">Reference proteome</keyword>
<dbReference type="Proteomes" id="UP000198211">
    <property type="component" value="Unassembled WGS sequence"/>
</dbReference>
<dbReference type="AlphaFoldDB" id="A0A225UU52"/>
<evidence type="ECO:0000313" key="1">
    <source>
        <dbReference type="EMBL" id="OWY96076.1"/>
    </source>
</evidence>
<protein>
    <submittedName>
        <fullName evidence="1">Uncharacterized protein</fullName>
    </submittedName>
</protein>
<organism evidence="1 2">
    <name type="scientific">Phytophthora megakarya</name>
    <dbReference type="NCBI Taxonomy" id="4795"/>
    <lineage>
        <taxon>Eukaryota</taxon>
        <taxon>Sar</taxon>
        <taxon>Stramenopiles</taxon>
        <taxon>Oomycota</taxon>
        <taxon>Peronosporomycetes</taxon>
        <taxon>Peronosporales</taxon>
        <taxon>Peronosporaceae</taxon>
        <taxon>Phytophthora</taxon>
    </lineage>
</organism>
<gene>
    <name evidence="1" type="ORF">PHMEG_00033756</name>
</gene>
<sequence length="188" mass="21926">MKLQIPDFLETCETFTVMPVPEGKYFMLGMKWLRENNPDIDWERLLLRPRTTTKKPPLQLVLPKRPPARIIGGRHFKNTRQDREIMHYYRQHGHSGSFRETKIISSKRFLKELRKGKGVEVVFAVNPHDSEKAERFKQQGWDALVANRARKWVPDSGKPVTRCGYTRPRVGYGYPKMFPGCARVPGMS</sequence>
<proteinExistence type="predicted"/>
<dbReference type="OrthoDB" id="120945at2759"/>
<reference evidence="2" key="1">
    <citation type="submission" date="2017-03" db="EMBL/GenBank/DDBJ databases">
        <title>Phytopthora megakarya and P. palmivora, two closely related causual agents of cacao black pod achieved similar genome size and gene model numbers by different mechanisms.</title>
        <authorList>
            <person name="Ali S."/>
            <person name="Shao J."/>
            <person name="Larry D.J."/>
            <person name="Kronmiller B."/>
            <person name="Shen D."/>
            <person name="Strem M.D."/>
            <person name="Melnick R.L."/>
            <person name="Guiltinan M.J."/>
            <person name="Tyler B.M."/>
            <person name="Meinhardt L.W."/>
            <person name="Bailey B.A."/>
        </authorList>
    </citation>
    <scope>NUCLEOTIDE SEQUENCE [LARGE SCALE GENOMIC DNA]</scope>
    <source>
        <strain evidence="2">zdho120</strain>
    </source>
</reference>
<name>A0A225UU52_9STRA</name>
<accession>A0A225UU52</accession>
<comment type="caution">
    <text evidence="1">The sequence shown here is derived from an EMBL/GenBank/DDBJ whole genome shotgun (WGS) entry which is preliminary data.</text>
</comment>
<dbReference type="EMBL" id="NBNE01012116">
    <property type="protein sequence ID" value="OWY96076.1"/>
    <property type="molecule type" value="Genomic_DNA"/>
</dbReference>
<evidence type="ECO:0000313" key="2">
    <source>
        <dbReference type="Proteomes" id="UP000198211"/>
    </source>
</evidence>